<dbReference type="OrthoDB" id="9780321at2"/>
<gene>
    <name evidence="7" type="primary">sigA_3</name>
    <name evidence="7" type="ORF">Poly59_18730</name>
</gene>
<dbReference type="SUPFAM" id="SSF88659">
    <property type="entry name" value="Sigma3 and sigma4 domains of RNA polymerase sigma factors"/>
    <property type="match status" value="1"/>
</dbReference>
<dbReference type="Pfam" id="PF04545">
    <property type="entry name" value="Sigma70_r4"/>
    <property type="match status" value="1"/>
</dbReference>
<dbReference type="InterPro" id="IPR013324">
    <property type="entry name" value="RNA_pol_sigma_r3/r4-like"/>
</dbReference>
<dbReference type="SUPFAM" id="SSF88946">
    <property type="entry name" value="Sigma2 domain of RNA polymerase sigma factors"/>
    <property type="match status" value="1"/>
</dbReference>
<dbReference type="GO" id="GO:0006352">
    <property type="term" value="P:DNA-templated transcription initiation"/>
    <property type="evidence" value="ECO:0007669"/>
    <property type="project" value="InterPro"/>
</dbReference>
<sequence length="349" mass="39942">MAAVKDQAEITVSSHSRGTLARAPKWLGASELAAAMAVANERILDRRDSSASVLKRATKHRLAEPIEFISNERFGDSGFGDELFAEPLDLQDRNSDLGVSRIRKASFDLPIHLGRLCEAPLLTPEQERRLFCRMNYLRHQAAYYQSMLNPQRPSRVRLELVDRLLAMADWHRDQIVEANLRLVFSIVKKFVNQTNSFDDLLSDGIIGMFRAVDKFDFGRGFRFSTYATLVIRRNAYRSVMETQEEQQQAIGGLQDMEIEVTDERHMSAFSEKRWHLLRSRLAGMLNSLDRREKFIIRARFALGSHRNIKTLQAIANRLGISKERVRQLELRATNKLIEMADSDSAETSS</sequence>
<comment type="caution">
    <text evidence="7">The sequence shown here is derived from an EMBL/GenBank/DDBJ whole genome shotgun (WGS) entry which is preliminary data.</text>
</comment>
<name>A0A5C6F171_9BACT</name>
<dbReference type="InterPro" id="IPR014284">
    <property type="entry name" value="RNA_pol_sigma-70_dom"/>
</dbReference>
<keyword evidence="4" id="KW-0804">Transcription</keyword>
<dbReference type="GO" id="GO:0003677">
    <property type="term" value="F:DNA binding"/>
    <property type="evidence" value="ECO:0007669"/>
    <property type="project" value="UniProtKB-KW"/>
</dbReference>
<dbReference type="GO" id="GO:0016987">
    <property type="term" value="F:sigma factor activity"/>
    <property type="evidence" value="ECO:0007669"/>
    <property type="project" value="UniProtKB-KW"/>
</dbReference>
<dbReference type="InterPro" id="IPR013325">
    <property type="entry name" value="RNA_pol_sigma_r2"/>
</dbReference>
<dbReference type="AlphaFoldDB" id="A0A5C6F171"/>
<evidence type="ECO:0000256" key="1">
    <source>
        <dbReference type="ARBA" id="ARBA00023015"/>
    </source>
</evidence>
<keyword evidence="3" id="KW-0238">DNA-binding</keyword>
<organism evidence="7 8">
    <name type="scientific">Rubripirellula reticaptiva</name>
    <dbReference type="NCBI Taxonomy" id="2528013"/>
    <lineage>
        <taxon>Bacteria</taxon>
        <taxon>Pseudomonadati</taxon>
        <taxon>Planctomycetota</taxon>
        <taxon>Planctomycetia</taxon>
        <taxon>Pirellulales</taxon>
        <taxon>Pirellulaceae</taxon>
        <taxon>Rubripirellula</taxon>
    </lineage>
</organism>
<reference evidence="7 8" key="1">
    <citation type="submission" date="2019-02" db="EMBL/GenBank/DDBJ databases">
        <title>Deep-cultivation of Planctomycetes and their phenomic and genomic characterization uncovers novel biology.</title>
        <authorList>
            <person name="Wiegand S."/>
            <person name="Jogler M."/>
            <person name="Boedeker C."/>
            <person name="Pinto D."/>
            <person name="Vollmers J."/>
            <person name="Rivas-Marin E."/>
            <person name="Kohn T."/>
            <person name="Peeters S.H."/>
            <person name="Heuer A."/>
            <person name="Rast P."/>
            <person name="Oberbeckmann S."/>
            <person name="Bunk B."/>
            <person name="Jeske O."/>
            <person name="Meyerdierks A."/>
            <person name="Storesund J.E."/>
            <person name="Kallscheuer N."/>
            <person name="Luecker S."/>
            <person name="Lage O.M."/>
            <person name="Pohl T."/>
            <person name="Merkel B.J."/>
            <person name="Hornburger P."/>
            <person name="Mueller R.-W."/>
            <person name="Bruemmer F."/>
            <person name="Labrenz M."/>
            <person name="Spormann A.M."/>
            <person name="Op Den Camp H."/>
            <person name="Overmann J."/>
            <person name="Amann R."/>
            <person name="Jetten M.S.M."/>
            <person name="Mascher T."/>
            <person name="Medema M.H."/>
            <person name="Devos D.P."/>
            <person name="Kaster A.-K."/>
            <person name="Ovreas L."/>
            <person name="Rohde M."/>
            <person name="Galperin M.Y."/>
            <person name="Jogler C."/>
        </authorList>
    </citation>
    <scope>NUCLEOTIDE SEQUENCE [LARGE SCALE GENOMIC DNA]</scope>
    <source>
        <strain evidence="7 8">Poly59</strain>
    </source>
</reference>
<dbReference type="EMBL" id="SJPX01000002">
    <property type="protein sequence ID" value="TWU55573.1"/>
    <property type="molecule type" value="Genomic_DNA"/>
</dbReference>
<evidence type="ECO:0000259" key="6">
    <source>
        <dbReference type="Pfam" id="PF04545"/>
    </source>
</evidence>
<dbReference type="NCBIfam" id="TIGR02937">
    <property type="entry name" value="sigma70-ECF"/>
    <property type="match status" value="1"/>
</dbReference>
<dbReference type="PRINTS" id="PR00046">
    <property type="entry name" value="SIGMA70FCT"/>
</dbReference>
<dbReference type="Gene3D" id="1.10.10.10">
    <property type="entry name" value="Winged helix-like DNA-binding domain superfamily/Winged helix DNA-binding domain"/>
    <property type="match status" value="1"/>
</dbReference>
<evidence type="ECO:0000256" key="3">
    <source>
        <dbReference type="ARBA" id="ARBA00023125"/>
    </source>
</evidence>
<keyword evidence="1" id="KW-0805">Transcription regulation</keyword>
<dbReference type="InterPro" id="IPR036388">
    <property type="entry name" value="WH-like_DNA-bd_sf"/>
</dbReference>
<dbReference type="RefSeq" id="WP_146533743.1">
    <property type="nucleotide sequence ID" value="NZ_SJPX01000002.1"/>
</dbReference>
<dbReference type="PANTHER" id="PTHR30603">
    <property type="entry name" value="RNA POLYMERASE SIGMA FACTOR RPO"/>
    <property type="match status" value="1"/>
</dbReference>
<dbReference type="InterPro" id="IPR007630">
    <property type="entry name" value="RNA_pol_sigma70_r4"/>
</dbReference>
<dbReference type="CDD" id="cd06171">
    <property type="entry name" value="Sigma70_r4"/>
    <property type="match status" value="1"/>
</dbReference>
<dbReference type="PANTHER" id="PTHR30603:SF60">
    <property type="entry name" value="RNA POLYMERASE SIGMA FACTOR RPOD"/>
    <property type="match status" value="1"/>
</dbReference>
<evidence type="ECO:0000313" key="8">
    <source>
        <dbReference type="Proteomes" id="UP000317977"/>
    </source>
</evidence>
<dbReference type="Pfam" id="PF04542">
    <property type="entry name" value="Sigma70_r2"/>
    <property type="match status" value="1"/>
</dbReference>
<feature type="domain" description="RNA polymerase sigma-70 region 4" evidence="6">
    <location>
        <begin position="285"/>
        <end position="336"/>
    </location>
</feature>
<protein>
    <submittedName>
        <fullName evidence="7">RNA polymerase sigma factor SigA</fullName>
    </submittedName>
</protein>
<dbReference type="InterPro" id="IPR050239">
    <property type="entry name" value="Sigma-70_RNA_pol_init_factors"/>
</dbReference>
<feature type="domain" description="RNA polymerase sigma-70 region 2" evidence="5">
    <location>
        <begin position="175"/>
        <end position="239"/>
    </location>
</feature>
<dbReference type="Proteomes" id="UP000317977">
    <property type="component" value="Unassembled WGS sequence"/>
</dbReference>
<evidence type="ECO:0000313" key="7">
    <source>
        <dbReference type="EMBL" id="TWU55573.1"/>
    </source>
</evidence>
<keyword evidence="2" id="KW-0731">Sigma factor</keyword>
<evidence type="ECO:0000256" key="4">
    <source>
        <dbReference type="ARBA" id="ARBA00023163"/>
    </source>
</evidence>
<dbReference type="Gene3D" id="1.10.601.10">
    <property type="entry name" value="RNA Polymerase Primary Sigma Factor"/>
    <property type="match status" value="1"/>
</dbReference>
<accession>A0A5C6F171</accession>
<proteinExistence type="predicted"/>
<dbReference type="InterPro" id="IPR007627">
    <property type="entry name" value="RNA_pol_sigma70_r2"/>
</dbReference>
<keyword evidence="8" id="KW-1185">Reference proteome</keyword>
<dbReference type="InterPro" id="IPR000943">
    <property type="entry name" value="RNA_pol_sigma70"/>
</dbReference>
<evidence type="ECO:0000256" key="2">
    <source>
        <dbReference type="ARBA" id="ARBA00023082"/>
    </source>
</evidence>
<evidence type="ECO:0000259" key="5">
    <source>
        <dbReference type="Pfam" id="PF04542"/>
    </source>
</evidence>